<dbReference type="Pfam" id="PF07587">
    <property type="entry name" value="PSD1"/>
    <property type="match status" value="1"/>
</dbReference>
<dbReference type="InterPro" id="IPR001680">
    <property type="entry name" value="WD40_rpt"/>
</dbReference>
<dbReference type="InterPro" id="IPR011444">
    <property type="entry name" value="DUF1549"/>
</dbReference>
<dbReference type="InterPro" id="IPR009056">
    <property type="entry name" value="Cyt_c-like_dom"/>
</dbReference>
<dbReference type="PANTHER" id="PTHR35889:SF3">
    <property type="entry name" value="F-BOX DOMAIN-CONTAINING PROTEIN"/>
    <property type="match status" value="1"/>
</dbReference>
<dbReference type="Pfam" id="PF07583">
    <property type="entry name" value="PSCyt2"/>
    <property type="match status" value="1"/>
</dbReference>
<dbReference type="RefSeq" id="WP_145378324.1">
    <property type="nucleotide sequence ID" value="NZ_CP036276.1"/>
</dbReference>
<dbReference type="Gene3D" id="2.130.10.10">
    <property type="entry name" value="YVTN repeat-like/Quinoprotein amine dehydrogenase"/>
    <property type="match status" value="3"/>
</dbReference>
<dbReference type="PROSITE" id="PS51007">
    <property type="entry name" value="CYTC"/>
    <property type="match status" value="1"/>
</dbReference>
<evidence type="ECO:0000256" key="6">
    <source>
        <dbReference type="SAM" id="SignalP"/>
    </source>
</evidence>
<reference evidence="8 9" key="1">
    <citation type="submission" date="2019-02" db="EMBL/GenBank/DDBJ databases">
        <title>Deep-cultivation of Planctomycetes and their phenomic and genomic characterization uncovers novel biology.</title>
        <authorList>
            <person name="Wiegand S."/>
            <person name="Jogler M."/>
            <person name="Boedeker C."/>
            <person name="Pinto D."/>
            <person name="Vollmers J."/>
            <person name="Rivas-Marin E."/>
            <person name="Kohn T."/>
            <person name="Peeters S.H."/>
            <person name="Heuer A."/>
            <person name="Rast P."/>
            <person name="Oberbeckmann S."/>
            <person name="Bunk B."/>
            <person name="Jeske O."/>
            <person name="Meyerdierks A."/>
            <person name="Storesund J.E."/>
            <person name="Kallscheuer N."/>
            <person name="Luecker S."/>
            <person name="Lage O.M."/>
            <person name="Pohl T."/>
            <person name="Merkel B.J."/>
            <person name="Hornburger P."/>
            <person name="Mueller R.-W."/>
            <person name="Bruemmer F."/>
            <person name="Labrenz M."/>
            <person name="Spormann A.M."/>
            <person name="Op den Camp H."/>
            <person name="Overmann J."/>
            <person name="Amann R."/>
            <person name="Jetten M.S.M."/>
            <person name="Mascher T."/>
            <person name="Medema M.H."/>
            <person name="Devos D.P."/>
            <person name="Kaster A.-K."/>
            <person name="Ovreas L."/>
            <person name="Rohde M."/>
            <person name="Galperin M.Y."/>
            <person name="Jogler C."/>
        </authorList>
    </citation>
    <scope>NUCLEOTIDE SEQUENCE [LARGE SCALE GENOMIC DNA]</scope>
    <source>
        <strain evidence="8 9">Mal52</strain>
    </source>
</reference>
<feature type="repeat" description="WD" evidence="4">
    <location>
        <begin position="457"/>
        <end position="498"/>
    </location>
</feature>
<feature type="domain" description="Cytochrome c" evidence="7">
    <location>
        <begin position="41"/>
        <end position="132"/>
    </location>
</feature>
<dbReference type="InterPro" id="IPR036909">
    <property type="entry name" value="Cyt_c-like_dom_sf"/>
</dbReference>
<dbReference type="Gene3D" id="2.60.40.1080">
    <property type="match status" value="2"/>
</dbReference>
<dbReference type="Gene3D" id="1.10.760.10">
    <property type="entry name" value="Cytochrome c-like domain"/>
    <property type="match status" value="1"/>
</dbReference>
<accession>A0A517ZTH2</accession>
<evidence type="ECO:0000256" key="5">
    <source>
        <dbReference type="PROSITE-ProRule" id="PRU00433"/>
    </source>
</evidence>
<keyword evidence="6" id="KW-0732">Signal</keyword>
<evidence type="ECO:0000256" key="2">
    <source>
        <dbReference type="ARBA" id="ARBA00022723"/>
    </source>
</evidence>
<dbReference type="PROSITE" id="PS50082">
    <property type="entry name" value="WD_REPEATS_2"/>
    <property type="match status" value="1"/>
</dbReference>
<dbReference type="Pfam" id="PF00400">
    <property type="entry name" value="WD40"/>
    <property type="match status" value="1"/>
</dbReference>
<dbReference type="EMBL" id="CP036276">
    <property type="protein sequence ID" value="QDU45781.1"/>
    <property type="molecule type" value="Genomic_DNA"/>
</dbReference>
<dbReference type="InterPro" id="IPR024977">
    <property type="entry name" value="Apc4-like_WD40_dom"/>
</dbReference>
<dbReference type="SUPFAM" id="SSF46626">
    <property type="entry name" value="Cytochrome c"/>
    <property type="match status" value="1"/>
</dbReference>
<evidence type="ECO:0000259" key="7">
    <source>
        <dbReference type="PROSITE" id="PS51007"/>
    </source>
</evidence>
<evidence type="ECO:0000313" key="8">
    <source>
        <dbReference type="EMBL" id="QDU45781.1"/>
    </source>
</evidence>
<dbReference type="GO" id="GO:0009055">
    <property type="term" value="F:electron transfer activity"/>
    <property type="evidence" value="ECO:0007669"/>
    <property type="project" value="InterPro"/>
</dbReference>
<evidence type="ECO:0000313" key="9">
    <source>
        <dbReference type="Proteomes" id="UP000319383"/>
    </source>
</evidence>
<dbReference type="KEGG" id="sdyn:Mal52_42770"/>
<evidence type="ECO:0000256" key="4">
    <source>
        <dbReference type="PROSITE-ProRule" id="PRU00221"/>
    </source>
</evidence>
<dbReference type="SUPFAM" id="SSF50978">
    <property type="entry name" value="WD40 repeat-like"/>
    <property type="match status" value="1"/>
</dbReference>
<dbReference type="InterPro" id="IPR015943">
    <property type="entry name" value="WD40/YVTN_repeat-like_dom_sf"/>
</dbReference>
<name>A0A517ZTH2_9PLAN</name>
<dbReference type="Pfam" id="PF12894">
    <property type="entry name" value="ANAPC4_WD40"/>
    <property type="match status" value="1"/>
</dbReference>
<keyword evidence="1 5" id="KW-0349">Heme</keyword>
<organism evidence="8 9">
    <name type="scientific">Symmachiella dynata</name>
    <dbReference type="NCBI Taxonomy" id="2527995"/>
    <lineage>
        <taxon>Bacteria</taxon>
        <taxon>Pseudomonadati</taxon>
        <taxon>Planctomycetota</taxon>
        <taxon>Planctomycetia</taxon>
        <taxon>Planctomycetales</taxon>
        <taxon>Planctomycetaceae</taxon>
        <taxon>Symmachiella</taxon>
    </lineage>
</organism>
<keyword evidence="3 5" id="KW-0408">Iron</keyword>
<dbReference type="GO" id="GO:0020037">
    <property type="term" value="F:heme binding"/>
    <property type="evidence" value="ECO:0007669"/>
    <property type="project" value="InterPro"/>
</dbReference>
<proteinExistence type="predicted"/>
<dbReference type="GO" id="GO:0046872">
    <property type="term" value="F:metal ion binding"/>
    <property type="evidence" value="ECO:0007669"/>
    <property type="project" value="UniProtKB-KW"/>
</dbReference>
<feature type="signal peptide" evidence="6">
    <location>
        <begin position="1"/>
        <end position="25"/>
    </location>
</feature>
<gene>
    <name evidence="8" type="ORF">Mal52_42770</name>
</gene>
<evidence type="ECO:0000256" key="1">
    <source>
        <dbReference type="ARBA" id="ARBA00022617"/>
    </source>
</evidence>
<dbReference type="Pfam" id="PF07635">
    <property type="entry name" value="PSCyt1"/>
    <property type="match status" value="1"/>
</dbReference>
<feature type="chain" id="PRO_5021937143" evidence="6">
    <location>
        <begin position="26"/>
        <end position="1705"/>
    </location>
</feature>
<dbReference type="InterPro" id="IPR011429">
    <property type="entry name" value="Cyt_c_Planctomycete-type"/>
</dbReference>
<dbReference type="PANTHER" id="PTHR35889">
    <property type="entry name" value="CYCLOINULO-OLIGOSACCHARIDE FRUCTANOTRANSFERASE-RELATED"/>
    <property type="match status" value="1"/>
</dbReference>
<keyword evidence="9" id="KW-1185">Reference proteome</keyword>
<evidence type="ECO:0000256" key="3">
    <source>
        <dbReference type="ARBA" id="ARBA00023004"/>
    </source>
</evidence>
<keyword evidence="4" id="KW-0853">WD repeat</keyword>
<dbReference type="SMART" id="SM00320">
    <property type="entry name" value="WD40"/>
    <property type="match status" value="7"/>
</dbReference>
<dbReference type="Proteomes" id="UP000319383">
    <property type="component" value="Chromosome"/>
</dbReference>
<dbReference type="InterPro" id="IPR022655">
    <property type="entry name" value="DUF1553"/>
</dbReference>
<protein>
    <submittedName>
        <fullName evidence="8">WD domain, G-beta repeat</fullName>
    </submittedName>
</protein>
<keyword evidence="2 5" id="KW-0479">Metal-binding</keyword>
<dbReference type="InterPro" id="IPR036322">
    <property type="entry name" value="WD40_repeat_dom_sf"/>
</dbReference>
<sequence length="1705" mass="186863" precursor="true">MLSMTFRPLAVSLMLFAFGLVPASAADEQPAAKEQAAPQVSFYKQIRPIFQANCHGCHQPAKSGGGYDMTSFDKLLGGGESEIPAVVANKPDDSHLLELIVPVDGEAQMPRGRKPLTDFEIELIRQWIAQGGVNDTPESAKRHYDNEHPPIYTAPPVVTSLDYSPDGTLLAVAGFHEVLLHKADGSGLAGRLVGMSERIESVRFSPDGKRLAVTGGLPARMGEVQVWDVQERKLTLSVPVTYDTIYGASWSPDGKLIAFGCSDNTVRAIDSITGEQVLYQGSHSDWVLDTVFSVKGTNLVSVGRDRTAKLTEIETQRFIDNITSITPGALKGGIASVTRHPTSDVIFVGGADGVPKLYRIFRESKRVIGDDANLIRKFPPLKGRLFGVAISKDGSHVAAVSSDNTTGEVLIAKYEFDVEMPEDIKKISLKRSSQRSAEERKRLDKYRTQGVQAVAQTTVDSTGLYAVVFHPNGKTIAVAGGDGKIRLYSTENANLEKEFLSVPVSDEIVQREIEDTVTTAAEDALTPESLPEGQKVAALEVQPQEITIDHRYDSVQFLVTAVLESGERVDATRIAQFAVTEPIASVSPSGLLRANANGITEITFSLADKAAKSVVHVTAVEDDFAVDMKRDVVPTLTKLGCNAGTCHGANKGKAGFKLSLRGNDPEFDLRAFTDDLASRRVNRASPDNSLMLLKAAAAVPHGGGQLAKPGTPYYEIIRKWISDGAKLDQAVPHVVKIDVTPQNPIVQLAGSKQQMRVVATYSDGTTRDATAEAFVEVGDIEVAATDGTGLITVLRRGETPILTRYQGAYAATTMTVMGDRSGFVWQDQPTNNYIDEMIVKKLQRTKTVQSGLCTDAEFVRRVYLDLTGLPPTVEQVSSFLADSRDTRLKRDELIDQLVGSDDYIDHWTNKWADLLQVNRKYLGAEGAKAFHDWIRMQVADNTPYDRLVHSILTASGSNKENPPASYYKILRTPEETMENTTHLFLGIRFNCNKCHDHPFERWKQDQYYETAAFFAQVGLKKDPASGDKKTKGTAVEGAKPLFEIVYDKNEGEVKHVTTGAVMPPTFPFSAKHAADESASRREKLAAWITSPENPYFARSYVNRLWAYLLGTGFIEPIDDIRAGNPATNPELLQRLTNDFIQSGFNTRQLVRLICKSRAYQLSINTNRWNEDDNINYSHAMARRLPAEVLYDALHRATGSMSHFPNLPPGTRAAQLPDAGVKEPSGFLAQFGRPPRESACECERSSGVQFGPVMAMVTGPTVGDAIADPKNDIARLVERTSDDAQLINALFMRILNRPATEQEIESSLEVFKQIPREHDKLTHRLHVREESLKPLMTAQAAQREASIAAAKAAIAAYEKAIAPKIAELDKQQKQRTEMLAAVLKEYEATLPAKFAAWEAREDRNTPWVALDPSTLSTTNTATLTKQEDLSVVATGTNGTGDYNVVAETPLTGIRSIRLEVLAHEGSPKKGPGRSGDGNFVLTEFEVWAAPKENPDQKTKLKLVDARSDYDQKGYPVATAIDGVSAPASNGWAVSGKTGQNHYATFALAEPVGLPGGTILTFQLKQQFKSKTHSIGKFRLSVTNSADPILFNGVDAEIAKILEVPAEKRTAEQKAAVTKYLRSFDKQLQKHEQALAESRQPRPEDPVLKAMRDNLEVVSRPVPIEPGLRRLRGDVKLSTEQLAQNRLTAAQDIAWALINSPSFMFNR</sequence>